<protein>
    <recommendedName>
        <fullName evidence="3">tRNA-binding domain-containing protein</fullName>
    </recommendedName>
</protein>
<evidence type="ECO:0000259" key="3">
    <source>
        <dbReference type="PROSITE" id="PS50886"/>
    </source>
</evidence>
<feature type="domain" description="TRNA-binding" evidence="3">
    <location>
        <begin position="86"/>
        <end position="142"/>
    </location>
</feature>
<dbReference type="EMBL" id="CP002588">
    <property type="protein sequence ID" value="AEA47824.1"/>
    <property type="molecule type" value="Genomic_DNA"/>
</dbReference>
<dbReference type="HOGENOM" id="CLU_1811348_0_0_2"/>
<dbReference type="STRING" id="693661.Arcve_1828"/>
<dbReference type="KEGG" id="ave:Arcve_1828"/>
<sequence length="142" mass="16019">MKFEDIIELLRAKGYEVEYGLTISFDVSGETFKAFADAIAVVNGSRHILVKREEVARPLTPLERRTIAIARLFNVFGFAILTNEVEVSVLDVLNGKRVSIEEIPNADEVLLRQIDFDEEREKRIVAAIGSIRCSCCEDRCTI</sequence>
<reference evidence="4 5" key="1">
    <citation type="submission" date="2011-03" db="EMBL/GenBank/DDBJ databases">
        <title>The complete genome of Archaeoglobus veneficus SNP6.</title>
        <authorList>
            <consortium name="US DOE Joint Genome Institute (JGI-PGF)"/>
            <person name="Lucas S."/>
            <person name="Copeland A."/>
            <person name="Lapidus A."/>
            <person name="Bruce D."/>
            <person name="Goodwin L."/>
            <person name="Pitluck S."/>
            <person name="Kyrpides N."/>
            <person name="Mavromatis K."/>
            <person name="Pagani I."/>
            <person name="Ivanova N."/>
            <person name="Mikhailova N."/>
            <person name="Lu M."/>
            <person name="Detter J.C."/>
            <person name="Tapia R."/>
            <person name="Han C."/>
            <person name="Land M."/>
            <person name="Hauser L."/>
            <person name="Markowitz V."/>
            <person name="Cheng J.-F."/>
            <person name="Hugenholtz P."/>
            <person name="Woyke T."/>
            <person name="Wu D."/>
            <person name="Spring S."/>
            <person name="Brambilla E."/>
            <person name="Klenk H.-P."/>
            <person name="Eisen J.A."/>
        </authorList>
    </citation>
    <scope>NUCLEOTIDE SEQUENCE [LARGE SCALE GENOMIC DNA]</scope>
    <source>
        <strain>SNP6</strain>
    </source>
</reference>
<evidence type="ECO:0000256" key="2">
    <source>
        <dbReference type="PROSITE-ProRule" id="PRU00209"/>
    </source>
</evidence>
<evidence type="ECO:0000313" key="4">
    <source>
        <dbReference type="EMBL" id="AEA47824.1"/>
    </source>
</evidence>
<dbReference type="GO" id="GO:0000049">
    <property type="term" value="F:tRNA binding"/>
    <property type="evidence" value="ECO:0007669"/>
    <property type="project" value="UniProtKB-UniRule"/>
</dbReference>
<keyword evidence="1 2" id="KW-0694">RNA-binding</keyword>
<accession>F2KR18</accession>
<evidence type="ECO:0000313" key="5">
    <source>
        <dbReference type="Proteomes" id="UP000008136"/>
    </source>
</evidence>
<dbReference type="RefSeq" id="WP_013684480.1">
    <property type="nucleotide sequence ID" value="NC_015320.1"/>
</dbReference>
<name>F2KR18_ARCVS</name>
<keyword evidence="2" id="KW-0820">tRNA-binding</keyword>
<dbReference type="InterPro" id="IPR002547">
    <property type="entry name" value="tRNA-bd_dom"/>
</dbReference>
<dbReference type="GeneID" id="10394957"/>
<dbReference type="PROSITE" id="PS50886">
    <property type="entry name" value="TRBD"/>
    <property type="match status" value="1"/>
</dbReference>
<dbReference type="AlphaFoldDB" id="F2KR18"/>
<evidence type="ECO:0000256" key="1">
    <source>
        <dbReference type="ARBA" id="ARBA00022884"/>
    </source>
</evidence>
<gene>
    <name evidence="4" type="ordered locus">Arcve_1828</name>
</gene>
<dbReference type="Proteomes" id="UP000008136">
    <property type="component" value="Chromosome"/>
</dbReference>
<organism evidence="4 5">
    <name type="scientific">Archaeoglobus veneficus (strain DSM 11195 / SNP6)</name>
    <dbReference type="NCBI Taxonomy" id="693661"/>
    <lineage>
        <taxon>Archaea</taxon>
        <taxon>Methanobacteriati</taxon>
        <taxon>Methanobacteriota</taxon>
        <taxon>Archaeoglobi</taxon>
        <taxon>Archaeoglobales</taxon>
        <taxon>Archaeoglobaceae</taxon>
        <taxon>Archaeoglobus</taxon>
    </lineage>
</organism>
<proteinExistence type="predicted"/>
<keyword evidence="5" id="KW-1185">Reference proteome</keyword>